<dbReference type="KEGG" id="ggr:HKW67_14315"/>
<sequence length="291" mass="30838">MKNLTNDTTIHDLGYRRYEGAREGVRGAWRALFAQGFRAMFGFGRPLKSKAVPAFVLAATMLPCLATLAASSATKGQLPIMYGGLIQAQLILFVLFAAAQAPEVMSHDQQHRVLPLILTRDVTRDVYASARIAAVLCALLVVCAAPLLLLYIGEIGIAADPATAFTKMGTKAGPVLMQATLTAWVIGAIGGAMAAMTARRAYATVSVIGVFLVAAAVSIGLDDLAGISADVSGFIDPLRSLHKMALILFGEKNRAMELAAPPPLWMFAVLALSLGAAGVIATFWRVRRVRV</sequence>
<feature type="transmembrane region" description="Helical" evidence="1">
    <location>
        <begin position="80"/>
        <end position="99"/>
    </location>
</feature>
<name>A0A6M4IS82_9BACT</name>
<proteinExistence type="predicted"/>
<feature type="transmembrane region" description="Helical" evidence="1">
    <location>
        <begin position="54"/>
        <end position="74"/>
    </location>
</feature>
<feature type="transmembrane region" description="Helical" evidence="1">
    <location>
        <begin position="132"/>
        <end position="152"/>
    </location>
</feature>
<dbReference type="Proteomes" id="UP000500938">
    <property type="component" value="Chromosome"/>
</dbReference>
<keyword evidence="3" id="KW-1185">Reference proteome</keyword>
<dbReference type="EMBL" id="CP053085">
    <property type="protein sequence ID" value="QJR36599.1"/>
    <property type="molecule type" value="Genomic_DNA"/>
</dbReference>
<feature type="transmembrane region" description="Helical" evidence="1">
    <location>
        <begin position="264"/>
        <end position="284"/>
    </location>
</feature>
<protein>
    <submittedName>
        <fullName evidence="2">Uncharacterized protein</fullName>
    </submittedName>
</protein>
<feature type="transmembrane region" description="Helical" evidence="1">
    <location>
        <begin position="201"/>
        <end position="221"/>
    </location>
</feature>
<dbReference type="AlphaFoldDB" id="A0A6M4IS82"/>
<reference evidence="2 3" key="1">
    <citation type="submission" date="2020-05" db="EMBL/GenBank/DDBJ databases">
        <title>Complete genome sequence of Gemmatimonas greenlandica TET16.</title>
        <authorList>
            <person name="Zeng Y."/>
        </authorList>
    </citation>
    <scope>NUCLEOTIDE SEQUENCE [LARGE SCALE GENOMIC DNA]</scope>
    <source>
        <strain evidence="2 3">TET16</strain>
    </source>
</reference>
<organism evidence="2 3">
    <name type="scientific">Gemmatimonas groenlandica</name>
    <dbReference type="NCBI Taxonomy" id="2732249"/>
    <lineage>
        <taxon>Bacteria</taxon>
        <taxon>Pseudomonadati</taxon>
        <taxon>Gemmatimonadota</taxon>
        <taxon>Gemmatimonadia</taxon>
        <taxon>Gemmatimonadales</taxon>
        <taxon>Gemmatimonadaceae</taxon>
        <taxon>Gemmatimonas</taxon>
    </lineage>
</organism>
<accession>A0A6M4IS82</accession>
<gene>
    <name evidence="2" type="ORF">HKW67_14315</name>
</gene>
<evidence type="ECO:0000256" key="1">
    <source>
        <dbReference type="SAM" id="Phobius"/>
    </source>
</evidence>
<keyword evidence="1" id="KW-1133">Transmembrane helix</keyword>
<keyword evidence="1" id="KW-0812">Transmembrane</keyword>
<evidence type="ECO:0000313" key="2">
    <source>
        <dbReference type="EMBL" id="QJR36599.1"/>
    </source>
</evidence>
<keyword evidence="1" id="KW-0472">Membrane</keyword>
<feature type="transmembrane region" description="Helical" evidence="1">
    <location>
        <begin position="172"/>
        <end position="194"/>
    </location>
</feature>
<dbReference type="RefSeq" id="WP_171226031.1">
    <property type="nucleotide sequence ID" value="NZ_CP053085.1"/>
</dbReference>
<evidence type="ECO:0000313" key="3">
    <source>
        <dbReference type="Proteomes" id="UP000500938"/>
    </source>
</evidence>